<keyword evidence="1" id="KW-0732">Signal</keyword>
<evidence type="ECO:0000313" key="3">
    <source>
        <dbReference type="Proteomes" id="UP001160148"/>
    </source>
</evidence>
<evidence type="ECO:0008006" key="4">
    <source>
        <dbReference type="Google" id="ProtNLM"/>
    </source>
</evidence>
<dbReference type="EMBL" id="CARXXK010000001">
    <property type="protein sequence ID" value="CAI6347414.1"/>
    <property type="molecule type" value="Genomic_DNA"/>
</dbReference>
<dbReference type="Proteomes" id="UP001160148">
    <property type="component" value="Unassembled WGS sequence"/>
</dbReference>
<sequence>MKLSVIFVLILVSRVKLERTNNKPLLKLPIGEYRIDIKKIYSCNTTRQNNIHINYYLNKTSDNSKEIKGNATLLMPFDDNLSMDVNFSIRGADGDWKNNTYIFHAEQAYTTSKNIMSKIDTSGLGFNFKYPIPVGCYISTGFNTSNLENLNYIPKEFAYGLYKLRYILTDKKHQHFGCFVVIVQLKRPSEII</sequence>
<protein>
    <recommendedName>
        <fullName evidence="4">MD-2-related lipid-recognition domain-containing protein</fullName>
    </recommendedName>
</protein>
<name>A0AAV0VTD4_9HEMI</name>
<evidence type="ECO:0000313" key="2">
    <source>
        <dbReference type="EMBL" id="CAI6347414.1"/>
    </source>
</evidence>
<accession>A0AAV0VTD4</accession>
<feature type="chain" id="PRO_5043359313" description="MD-2-related lipid-recognition domain-containing protein" evidence="1">
    <location>
        <begin position="18"/>
        <end position="192"/>
    </location>
</feature>
<keyword evidence="3" id="KW-1185">Reference proteome</keyword>
<organism evidence="2 3">
    <name type="scientific">Macrosiphum euphorbiae</name>
    <name type="common">potato aphid</name>
    <dbReference type="NCBI Taxonomy" id="13131"/>
    <lineage>
        <taxon>Eukaryota</taxon>
        <taxon>Metazoa</taxon>
        <taxon>Ecdysozoa</taxon>
        <taxon>Arthropoda</taxon>
        <taxon>Hexapoda</taxon>
        <taxon>Insecta</taxon>
        <taxon>Pterygota</taxon>
        <taxon>Neoptera</taxon>
        <taxon>Paraneoptera</taxon>
        <taxon>Hemiptera</taxon>
        <taxon>Sternorrhyncha</taxon>
        <taxon>Aphidomorpha</taxon>
        <taxon>Aphidoidea</taxon>
        <taxon>Aphididae</taxon>
        <taxon>Macrosiphini</taxon>
        <taxon>Macrosiphum</taxon>
    </lineage>
</organism>
<proteinExistence type="predicted"/>
<evidence type="ECO:0000256" key="1">
    <source>
        <dbReference type="SAM" id="SignalP"/>
    </source>
</evidence>
<dbReference type="AlphaFoldDB" id="A0AAV0VTD4"/>
<gene>
    <name evidence="2" type="ORF">MEUPH1_LOCUS4206</name>
</gene>
<reference evidence="2 3" key="1">
    <citation type="submission" date="2023-01" db="EMBL/GenBank/DDBJ databases">
        <authorList>
            <person name="Whitehead M."/>
        </authorList>
    </citation>
    <scope>NUCLEOTIDE SEQUENCE [LARGE SCALE GENOMIC DNA]</scope>
</reference>
<comment type="caution">
    <text evidence="2">The sequence shown here is derived from an EMBL/GenBank/DDBJ whole genome shotgun (WGS) entry which is preliminary data.</text>
</comment>
<feature type="signal peptide" evidence="1">
    <location>
        <begin position="1"/>
        <end position="17"/>
    </location>
</feature>